<keyword evidence="3 5" id="KW-0863">Zinc-finger</keyword>
<proteinExistence type="predicted"/>
<reference evidence="8" key="1">
    <citation type="submission" date="2021-06" db="EMBL/GenBank/DDBJ databases">
        <authorList>
            <person name="Hodson N. C."/>
            <person name="Mongue J. A."/>
            <person name="Jaron S. K."/>
        </authorList>
    </citation>
    <scope>NUCLEOTIDE SEQUENCE</scope>
</reference>
<feature type="region of interest" description="Disordered" evidence="6">
    <location>
        <begin position="222"/>
        <end position="312"/>
    </location>
</feature>
<name>A0A8J2NSZ4_9HEXA</name>
<dbReference type="Proteomes" id="UP000708208">
    <property type="component" value="Unassembled WGS sequence"/>
</dbReference>
<dbReference type="EMBL" id="CAJVCH010015394">
    <property type="protein sequence ID" value="CAG7679105.1"/>
    <property type="molecule type" value="Genomic_DNA"/>
</dbReference>
<organism evidence="8 9">
    <name type="scientific">Allacma fusca</name>
    <dbReference type="NCBI Taxonomy" id="39272"/>
    <lineage>
        <taxon>Eukaryota</taxon>
        <taxon>Metazoa</taxon>
        <taxon>Ecdysozoa</taxon>
        <taxon>Arthropoda</taxon>
        <taxon>Hexapoda</taxon>
        <taxon>Collembola</taxon>
        <taxon>Symphypleona</taxon>
        <taxon>Sminthuridae</taxon>
        <taxon>Allacma</taxon>
    </lineage>
</organism>
<dbReference type="PROSITE" id="PS50157">
    <property type="entry name" value="ZINC_FINGER_C2H2_2"/>
    <property type="match status" value="3"/>
</dbReference>
<comment type="caution">
    <text evidence="8">The sequence shown here is derived from an EMBL/GenBank/DDBJ whole genome shotgun (WGS) entry which is preliminary data.</text>
</comment>
<evidence type="ECO:0000256" key="6">
    <source>
        <dbReference type="SAM" id="MobiDB-lite"/>
    </source>
</evidence>
<evidence type="ECO:0000256" key="1">
    <source>
        <dbReference type="ARBA" id="ARBA00022723"/>
    </source>
</evidence>
<sequence length="391" mass="44530">MDSSRSQYTGFWFVCKYCQRVFRDKLELFCHQVNDHQEYREELNGNQRNLSGTHEVVYNDPRPMVQPKRETNTFLPTTQQHSSWHPPATGHIPNHTETQNYYTNPVEYYVVVPNQGNQTQMNQTATTTSPVKNIPIVNQQVAHSSSMVSHQPQVPAANNIVTLRNEVGNEWNKIGGDSSESDTTSSSGLNKDDFDYYCWKCKVKFGNAAAYITHSSSCFPPGNHESSVVQPRLTESEPTEHYTTVINSRKRGKKPLKVENHQPKRRAVEEEIIEEGPSTSSRNRRRKGFPERSPDLPNSSGIISPDKDKVTGTIGNVGVKPTPQDKNFPCTHCGLKFSSYDKLTSHLLQCKSKKNPYDSYEYKCIKCKASFEVYLQYKKHIETHTGVVKYS</sequence>
<feature type="domain" description="C2H2-type" evidence="7">
    <location>
        <begin position="362"/>
        <end position="389"/>
    </location>
</feature>
<evidence type="ECO:0000313" key="8">
    <source>
        <dbReference type="EMBL" id="CAG7679105.1"/>
    </source>
</evidence>
<accession>A0A8J2NSZ4</accession>
<evidence type="ECO:0000256" key="2">
    <source>
        <dbReference type="ARBA" id="ARBA00022737"/>
    </source>
</evidence>
<evidence type="ECO:0000256" key="5">
    <source>
        <dbReference type="PROSITE-ProRule" id="PRU00042"/>
    </source>
</evidence>
<dbReference type="AlphaFoldDB" id="A0A8J2NSZ4"/>
<evidence type="ECO:0000313" key="9">
    <source>
        <dbReference type="Proteomes" id="UP000708208"/>
    </source>
</evidence>
<evidence type="ECO:0000256" key="4">
    <source>
        <dbReference type="ARBA" id="ARBA00022833"/>
    </source>
</evidence>
<feature type="compositionally biased region" description="Basic and acidic residues" evidence="6">
    <location>
        <begin position="256"/>
        <end position="269"/>
    </location>
</feature>
<evidence type="ECO:0000259" key="7">
    <source>
        <dbReference type="PROSITE" id="PS50157"/>
    </source>
</evidence>
<dbReference type="Pfam" id="PF00096">
    <property type="entry name" value="zf-C2H2"/>
    <property type="match status" value="1"/>
</dbReference>
<dbReference type="InterPro" id="IPR013087">
    <property type="entry name" value="Znf_C2H2_type"/>
</dbReference>
<dbReference type="SMART" id="SM00355">
    <property type="entry name" value="ZnF_C2H2"/>
    <property type="match status" value="4"/>
</dbReference>
<feature type="domain" description="C2H2-type" evidence="7">
    <location>
        <begin position="13"/>
        <end position="41"/>
    </location>
</feature>
<keyword evidence="4" id="KW-0862">Zinc</keyword>
<feature type="domain" description="C2H2-type" evidence="7">
    <location>
        <begin position="328"/>
        <end position="356"/>
    </location>
</feature>
<gene>
    <name evidence="8" type="ORF">AFUS01_LOCUS2660</name>
</gene>
<keyword evidence="1" id="KW-0479">Metal-binding</keyword>
<dbReference type="PROSITE" id="PS00028">
    <property type="entry name" value="ZINC_FINGER_C2H2_1"/>
    <property type="match status" value="2"/>
</dbReference>
<dbReference type="PANTHER" id="PTHR24409">
    <property type="entry name" value="ZINC FINGER PROTEIN 142"/>
    <property type="match status" value="1"/>
</dbReference>
<protein>
    <recommendedName>
        <fullName evidence="7">C2H2-type domain-containing protein</fullName>
    </recommendedName>
</protein>
<keyword evidence="2" id="KW-0677">Repeat</keyword>
<evidence type="ECO:0000256" key="3">
    <source>
        <dbReference type="ARBA" id="ARBA00022771"/>
    </source>
</evidence>
<dbReference type="GO" id="GO:0008270">
    <property type="term" value="F:zinc ion binding"/>
    <property type="evidence" value="ECO:0007669"/>
    <property type="project" value="UniProtKB-KW"/>
</dbReference>
<keyword evidence="9" id="KW-1185">Reference proteome</keyword>